<protein>
    <recommendedName>
        <fullName evidence="11">C-type lectin domain-containing protein</fullName>
    </recommendedName>
</protein>
<dbReference type="InterPro" id="IPR051221">
    <property type="entry name" value="LDLR-related"/>
</dbReference>
<keyword evidence="7" id="KW-0675">Receptor</keyword>
<accession>A0ABD0KFK3</accession>
<evidence type="ECO:0000256" key="6">
    <source>
        <dbReference type="ARBA" id="ARBA00023157"/>
    </source>
</evidence>
<evidence type="ECO:0000256" key="9">
    <source>
        <dbReference type="PROSITE-ProRule" id="PRU00124"/>
    </source>
</evidence>
<feature type="compositionally biased region" description="Polar residues" evidence="10">
    <location>
        <begin position="156"/>
        <end position="172"/>
    </location>
</feature>
<evidence type="ECO:0000256" key="4">
    <source>
        <dbReference type="ARBA" id="ARBA00022989"/>
    </source>
</evidence>
<feature type="disulfide bond" evidence="9">
    <location>
        <begin position="819"/>
        <end position="834"/>
    </location>
</feature>
<evidence type="ECO:0000256" key="1">
    <source>
        <dbReference type="ARBA" id="ARBA00004167"/>
    </source>
</evidence>
<sequence>MTACKGLCDTFVGLVLMDSFVIWGVGLKDNTSTSAALSDNVVDDRVSVETSFSKASSAIELRPDEQIENSFRAATQDYVSMVTTPASVKVIASMFKSTTTKQTPKTLEVQNATLATDEDHYQTRTIQTGVRGEMRGTKDVFVDVSETATGSIPSTAVTSAMEQHSSQHSSSYPDALTENSSLSSSTVSLGEKDEQLEASTTITTAKTDWRNISLTSSGNNTSYSNMSRPRYTNISSVSKERHENDVSTSPLTTSDSSVATHQIRSQSLSPSTETATTDVVITTPFYHQSLNLSTTNISDCFHQGQVLEIYAREGFVFYSSDSYLHPMQSCSLNLHVPLGLIVHVQLIPLKVPEHSACIIIDDCGESQRRLMYKCDSYNNYGLYDNEYGLHQDVYSFTSSVTVHLRRDNNNPDTVFQFRFRAVPYLVRPRLEILFHSSTAGYVQTPQWDGEKSYPINMDSAIRWKVPAHYIMISFFALNLTPGHAVVSVYFGEILKRDLVFMSVNPTPVVTRIHEKDGKATKYMYVHCDSDYRYFKWMSGFRMMFSIHNKTTLPEQLPDGKWNCSVPYWADFRHHFACNFRQECANDEDEMECPYRNHSCGKGWILLGGRCFLYVTSKQPITWNEASISCQLRGARLASLNTPEEWSDGIRLLHMRAEHTHKYNVYIGLQPADPPLSHIYQKTAQWSDGTIAYMAKYSGKRVGSRSLCGIFDKAKWDLEGYLRLSECSERKTRHYLCELDTKLSQSEVQKSEILLPASTPWTSNSTVRYTECPAGHVTHDFLACNIQSACWSRDDLSASCLAPFFTCKNGAERVPYTFVCDYRSDCSDASDENFCVFPPCRITEFPCGTSRQCVPRESQCDGIKQCINGADEKGCLEDCKLGGCDIVLFRSPTSHTHSTTN</sequence>
<dbReference type="AlphaFoldDB" id="A0ABD0KFK3"/>
<feature type="compositionally biased region" description="Low complexity" evidence="10">
    <location>
        <begin position="180"/>
        <end position="189"/>
    </location>
</feature>
<dbReference type="PRINTS" id="PR00261">
    <property type="entry name" value="LDLRECEPTOR"/>
</dbReference>
<comment type="caution">
    <text evidence="9">Lacks conserved residue(s) required for the propagation of feature annotation.</text>
</comment>
<dbReference type="GO" id="GO:0016020">
    <property type="term" value="C:membrane"/>
    <property type="evidence" value="ECO:0007669"/>
    <property type="project" value="UniProtKB-SubCell"/>
</dbReference>
<evidence type="ECO:0000313" key="12">
    <source>
        <dbReference type="EMBL" id="KAK7485925.1"/>
    </source>
</evidence>
<feature type="region of interest" description="Disordered" evidence="10">
    <location>
        <begin position="235"/>
        <end position="274"/>
    </location>
</feature>
<dbReference type="SUPFAM" id="SSF57424">
    <property type="entry name" value="LDL receptor-like module"/>
    <property type="match status" value="2"/>
</dbReference>
<feature type="compositionally biased region" description="Polar residues" evidence="10">
    <location>
        <begin position="246"/>
        <end position="271"/>
    </location>
</feature>
<dbReference type="InterPro" id="IPR016186">
    <property type="entry name" value="C-type_lectin-like/link_sf"/>
</dbReference>
<dbReference type="EMBL" id="JACVVK020000186">
    <property type="protein sequence ID" value="KAK7485926.1"/>
    <property type="molecule type" value="Genomic_DNA"/>
</dbReference>
<organism evidence="12 14">
    <name type="scientific">Batillaria attramentaria</name>
    <dbReference type="NCBI Taxonomy" id="370345"/>
    <lineage>
        <taxon>Eukaryota</taxon>
        <taxon>Metazoa</taxon>
        <taxon>Spiralia</taxon>
        <taxon>Lophotrochozoa</taxon>
        <taxon>Mollusca</taxon>
        <taxon>Gastropoda</taxon>
        <taxon>Caenogastropoda</taxon>
        <taxon>Sorbeoconcha</taxon>
        <taxon>Cerithioidea</taxon>
        <taxon>Batillariidae</taxon>
        <taxon>Batillaria</taxon>
    </lineage>
</organism>
<evidence type="ECO:0000256" key="8">
    <source>
        <dbReference type="ARBA" id="ARBA00023180"/>
    </source>
</evidence>
<keyword evidence="14" id="KW-1185">Reference proteome</keyword>
<dbReference type="Proteomes" id="UP001519460">
    <property type="component" value="Unassembled WGS sequence"/>
</dbReference>
<dbReference type="SMART" id="SM00034">
    <property type="entry name" value="CLECT"/>
    <property type="match status" value="1"/>
</dbReference>
<evidence type="ECO:0000256" key="2">
    <source>
        <dbReference type="ARBA" id="ARBA00022692"/>
    </source>
</evidence>
<keyword evidence="6 9" id="KW-1015">Disulfide bond</keyword>
<dbReference type="PROSITE" id="PS50041">
    <property type="entry name" value="C_TYPE_LECTIN_2"/>
    <property type="match status" value="1"/>
</dbReference>
<dbReference type="SMART" id="SM00192">
    <property type="entry name" value="LDLa"/>
    <property type="match status" value="2"/>
</dbReference>
<dbReference type="PROSITE" id="PS01209">
    <property type="entry name" value="LDLRA_1"/>
    <property type="match status" value="1"/>
</dbReference>
<dbReference type="PROSITE" id="PS50068">
    <property type="entry name" value="LDLRA_2"/>
    <property type="match status" value="2"/>
</dbReference>
<dbReference type="InterPro" id="IPR036055">
    <property type="entry name" value="LDL_receptor-like_sf"/>
</dbReference>
<dbReference type="InterPro" id="IPR023415">
    <property type="entry name" value="LDLR_class-A_CS"/>
</dbReference>
<reference evidence="12" key="3">
    <citation type="submission" date="2023-01" db="EMBL/GenBank/DDBJ databases">
        <authorList>
            <person name="Patra A."/>
        </authorList>
    </citation>
    <scope>NUCLEOTIDE SEQUENCE</scope>
    <source>
        <strain evidence="12">Wonlab-2016</strain>
        <tissue evidence="12">Foot muscle</tissue>
    </source>
</reference>
<dbReference type="CDD" id="cd00112">
    <property type="entry name" value="LDLa"/>
    <property type="match status" value="2"/>
</dbReference>
<name>A0ABD0KFK3_9CAEN</name>
<keyword evidence="4" id="KW-1133">Transmembrane helix</keyword>
<keyword evidence="8" id="KW-0325">Glycoprotein</keyword>
<dbReference type="EMBL" id="JACVVK020000186">
    <property type="protein sequence ID" value="KAK7485925.1"/>
    <property type="molecule type" value="Genomic_DNA"/>
</dbReference>
<reference evidence="12" key="1">
    <citation type="submission" date="2020-09" db="EMBL/GenBank/DDBJ databases">
        <authorList>
            <person name="Won Y."/>
        </authorList>
    </citation>
    <scope>NUCLEOTIDE SEQUENCE</scope>
    <source>
        <strain evidence="12">Wonlab-2016</strain>
        <tissue evidence="12">Foot muscle</tissue>
    </source>
</reference>
<gene>
    <name evidence="12" type="ORF">BaRGS_00022791</name>
    <name evidence="13" type="ORF">BaRGS_00022792</name>
</gene>
<comment type="subcellular location">
    <subcellularLocation>
        <location evidence="1">Membrane</location>
        <topology evidence="1">Single-pass membrane protein</topology>
    </subcellularLocation>
</comment>
<dbReference type="PANTHER" id="PTHR22722">
    <property type="entry name" value="LOW-DENSITY LIPOPROTEIN RECEPTOR-RELATED PROTEIN 2-RELATED"/>
    <property type="match status" value="1"/>
</dbReference>
<evidence type="ECO:0000313" key="14">
    <source>
        <dbReference type="Proteomes" id="UP001519460"/>
    </source>
</evidence>
<dbReference type="SUPFAM" id="SSF56436">
    <property type="entry name" value="C-type lectin-like"/>
    <property type="match status" value="1"/>
</dbReference>
<dbReference type="InterPro" id="IPR002172">
    <property type="entry name" value="LDrepeatLR_classA_rpt"/>
</dbReference>
<dbReference type="Gene3D" id="3.10.100.10">
    <property type="entry name" value="Mannose-Binding Protein A, subunit A"/>
    <property type="match status" value="1"/>
</dbReference>
<keyword evidence="3" id="KW-0677">Repeat</keyword>
<dbReference type="Gene3D" id="4.10.400.10">
    <property type="entry name" value="Low-density Lipoprotein Receptor"/>
    <property type="match status" value="2"/>
</dbReference>
<evidence type="ECO:0000313" key="13">
    <source>
        <dbReference type="EMBL" id="KAK7485926.1"/>
    </source>
</evidence>
<dbReference type="InterPro" id="IPR016187">
    <property type="entry name" value="CTDL_fold"/>
</dbReference>
<reference evidence="12 14" key="2">
    <citation type="journal article" date="2023" name="Sci. Data">
        <title>Genome assembly of the Korean intertidal mud-creeper Batillaria attramentaria.</title>
        <authorList>
            <person name="Patra A.K."/>
            <person name="Ho P.T."/>
            <person name="Jun S."/>
            <person name="Lee S.J."/>
            <person name="Kim Y."/>
            <person name="Won Y.J."/>
        </authorList>
    </citation>
    <scope>NUCLEOTIDE SEQUENCE [LARGE SCALE GENOMIC DNA]</scope>
    <source>
        <strain evidence="12">Wonlab-2016</strain>
    </source>
</reference>
<feature type="domain" description="C-type lectin" evidence="11">
    <location>
        <begin position="606"/>
        <end position="716"/>
    </location>
</feature>
<dbReference type="PANTHER" id="PTHR22722:SF15">
    <property type="entry name" value="LOW-DENSITY LIPOPROTEIN RECEPTOR-RELATED"/>
    <property type="match status" value="1"/>
</dbReference>
<evidence type="ECO:0000256" key="7">
    <source>
        <dbReference type="ARBA" id="ARBA00023170"/>
    </source>
</evidence>
<evidence type="ECO:0000256" key="10">
    <source>
        <dbReference type="SAM" id="MobiDB-lite"/>
    </source>
</evidence>
<feature type="region of interest" description="Disordered" evidence="10">
    <location>
        <begin position="156"/>
        <end position="202"/>
    </location>
</feature>
<keyword evidence="5" id="KW-0472">Membrane</keyword>
<dbReference type="InterPro" id="IPR001304">
    <property type="entry name" value="C-type_lectin-like"/>
</dbReference>
<dbReference type="Pfam" id="PF00057">
    <property type="entry name" value="Ldl_recept_a"/>
    <property type="match status" value="2"/>
</dbReference>
<evidence type="ECO:0000256" key="5">
    <source>
        <dbReference type="ARBA" id="ARBA00023136"/>
    </source>
</evidence>
<proteinExistence type="predicted"/>
<evidence type="ECO:0000256" key="3">
    <source>
        <dbReference type="ARBA" id="ARBA00022737"/>
    </source>
</evidence>
<comment type="caution">
    <text evidence="12">The sequence shown here is derived from an EMBL/GenBank/DDBJ whole genome shotgun (WGS) entry which is preliminary data.</text>
</comment>
<keyword evidence="2" id="KW-0812">Transmembrane</keyword>
<feature type="disulfide bond" evidence="9">
    <location>
        <begin position="859"/>
        <end position="874"/>
    </location>
</feature>
<evidence type="ECO:0000259" key="11">
    <source>
        <dbReference type="PROSITE" id="PS50041"/>
    </source>
</evidence>